<keyword evidence="6" id="KW-1185">Reference proteome</keyword>
<feature type="domain" description="Glycosyltransferase 2-like" evidence="4">
    <location>
        <begin position="5"/>
        <end position="139"/>
    </location>
</feature>
<dbReference type="RefSeq" id="WP_139065792.1">
    <property type="nucleotide sequence ID" value="NZ_CP040812.1"/>
</dbReference>
<dbReference type="PANTHER" id="PTHR43630">
    <property type="entry name" value="POLY-BETA-1,6-N-ACETYL-D-GLUCOSAMINE SYNTHASE"/>
    <property type="match status" value="1"/>
</dbReference>
<gene>
    <name evidence="5" type="ORF">FHG64_07285</name>
</gene>
<dbReference type="GO" id="GO:0016757">
    <property type="term" value="F:glycosyltransferase activity"/>
    <property type="evidence" value="ECO:0007669"/>
    <property type="project" value="UniProtKB-KW"/>
</dbReference>
<evidence type="ECO:0000313" key="6">
    <source>
        <dbReference type="Proteomes" id="UP000309016"/>
    </source>
</evidence>
<dbReference type="KEGG" id="afla:FHG64_07285"/>
<keyword evidence="2" id="KW-0328">Glycosyltransferase</keyword>
<organism evidence="5 6">
    <name type="scientific">Antarcticibacterium flavum</name>
    <dbReference type="NCBI Taxonomy" id="2058175"/>
    <lineage>
        <taxon>Bacteria</taxon>
        <taxon>Pseudomonadati</taxon>
        <taxon>Bacteroidota</taxon>
        <taxon>Flavobacteriia</taxon>
        <taxon>Flavobacteriales</taxon>
        <taxon>Flavobacteriaceae</taxon>
        <taxon>Antarcticibacterium</taxon>
    </lineage>
</organism>
<dbReference type="InterPro" id="IPR029044">
    <property type="entry name" value="Nucleotide-diphossugar_trans"/>
</dbReference>
<reference evidence="5 6" key="1">
    <citation type="submission" date="2019-06" db="EMBL/GenBank/DDBJ databases">
        <title>Complete genome sequence of Antarcticibacterium flavum KCTC 52984T from an Antarctic marine sediment.</title>
        <authorList>
            <person name="Lee Y.M."/>
            <person name="Shin S.C."/>
        </authorList>
    </citation>
    <scope>NUCLEOTIDE SEQUENCE [LARGE SCALE GENOMIC DNA]</scope>
    <source>
        <strain evidence="5 6">KCTC 52984</strain>
    </source>
</reference>
<dbReference type="Proteomes" id="UP000309016">
    <property type="component" value="Chromosome"/>
</dbReference>
<sequence length="282" mass="31865">MRIYIVIPAHNEEAFIGQTLDSLINQSVLPTKIVVVDDQSTDGTHETAASYAENYDFITVLSTTTKGEHLPGSKVVNAFCKGLESLDENYDIICKFDADLIFPVNYLEKITHYFSEDPAVGMAGGFCTVEENGNWKLENLTSKDHIRGALKAYRKECFQDIGKLKPAMGWDTVDELLAQFHGWKVVTIEDLLVKHLKATGGNYNKAAKYKQGAAFYRLRYGFLITAIASTKLSLKKGKPALLQDYLIGFFKAKKEKQPFLVTSEEGRFIRNLRWKKMLKKVF</sequence>
<evidence type="ECO:0000256" key="1">
    <source>
        <dbReference type="ARBA" id="ARBA00006739"/>
    </source>
</evidence>
<dbReference type="Pfam" id="PF00535">
    <property type="entry name" value="Glycos_transf_2"/>
    <property type="match status" value="1"/>
</dbReference>
<protein>
    <submittedName>
        <fullName evidence="5">Glycosyltransferase family 2 protein</fullName>
    </submittedName>
</protein>
<comment type="similarity">
    <text evidence="1">Belongs to the glycosyltransferase 2 family.</text>
</comment>
<evidence type="ECO:0000259" key="4">
    <source>
        <dbReference type="Pfam" id="PF00535"/>
    </source>
</evidence>
<proteinExistence type="inferred from homology"/>
<evidence type="ECO:0000256" key="2">
    <source>
        <dbReference type="ARBA" id="ARBA00022676"/>
    </source>
</evidence>
<dbReference type="InterPro" id="IPR001173">
    <property type="entry name" value="Glyco_trans_2-like"/>
</dbReference>
<evidence type="ECO:0000313" key="5">
    <source>
        <dbReference type="EMBL" id="QCY69222.1"/>
    </source>
</evidence>
<evidence type="ECO:0000256" key="3">
    <source>
        <dbReference type="ARBA" id="ARBA00022679"/>
    </source>
</evidence>
<dbReference type="SUPFAM" id="SSF53448">
    <property type="entry name" value="Nucleotide-diphospho-sugar transferases"/>
    <property type="match status" value="1"/>
</dbReference>
<dbReference type="PANTHER" id="PTHR43630:SF1">
    <property type="entry name" value="POLY-BETA-1,6-N-ACETYL-D-GLUCOSAMINE SYNTHASE"/>
    <property type="match status" value="1"/>
</dbReference>
<dbReference type="AlphaFoldDB" id="A0A5B7X3E6"/>
<accession>A0A5B7X3E6</accession>
<dbReference type="CDD" id="cd00761">
    <property type="entry name" value="Glyco_tranf_GTA_type"/>
    <property type="match status" value="1"/>
</dbReference>
<dbReference type="EMBL" id="CP040812">
    <property type="protein sequence ID" value="QCY69222.1"/>
    <property type="molecule type" value="Genomic_DNA"/>
</dbReference>
<name>A0A5B7X3E6_9FLAO</name>
<dbReference type="OrthoDB" id="1142396at2"/>
<dbReference type="Gene3D" id="3.90.550.10">
    <property type="entry name" value="Spore Coat Polysaccharide Biosynthesis Protein SpsA, Chain A"/>
    <property type="match status" value="1"/>
</dbReference>
<keyword evidence="3 5" id="KW-0808">Transferase</keyword>